<dbReference type="Pfam" id="PF20253">
    <property type="entry name" value="DUF6604"/>
    <property type="match status" value="1"/>
</dbReference>
<protein>
    <recommendedName>
        <fullName evidence="1">DUF6604 domain-containing protein</fullName>
    </recommendedName>
</protein>
<evidence type="ECO:0000313" key="3">
    <source>
        <dbReference type="Proteomes" id="UP000800038"/>
    </source>
</evidence>
<dbReference type="PANTHER" id="PTHR38795:SF1">
    <property type="entry name" value="DUF6604 DOMAIN-CONTAINING PROTEIN"/>
    <property type="match status" value="1"/>
</dbReference>
<accession>A0A6A5T5H4</accession>
<name>A0A6A5T5H4_9PLEO</name>
<dbReference type="InterPro" id="IPR046539">
    <property type="entry name" value="DUF6604"/>
</dbReference>
<keyword evidence="3" id="KW-1185">Reference proteome</keyword>
<sequence length="234" mass="26689">MAEAVAKNQQIVQITYPVKVHLGRAIDVRQAISQWFAGGMAGDQDEEVNQTHQHFINILEDTFDVLWSFNSFQRKRGKRVHEASSTTASTAEQFASRFSKLTVEEPSETDSSSQQAPDQSLPPVPKVIVERLQDEIEEELFFAINALLRELHDIREMLVQVCNAYKQRKLDLSILSLSPRMSPSTLFGGLSSHSKIPCSDRRAFLLRIFQFEPSQHFDTASNIKTLLTVIWKKW</sequence>
<proteinExistence type="predicted"/>
<gene>
    <name evidence="2" type="ORF">EJ02DRAFT_7215</name>
</gene>
<evidence type="ECO:0000313" key="2">
    <source>
        <dbReference type="EMBL" id="KAF1947863.1"/>
    </source>
</evidence>
<reference evidence="2" key="1">
    <citation type="journal article" date="2020" name="Stud. Mycol.">
        <title>101 Dothideomycetes genomes: a test case for predicting lifestyles and emergence of pathogens.</title>
        <authorList>
            <person name="Haridas S."/>
            <person name="Albert R."/>
            <person name="Binder M."/>
            <person name="Bloem J."/>
            <person name="Labutti K."/>
            <person name="Salamov A."/>
            <person name="Andreopoulos B."/>
            <person name="Baker S."/>
            <person name="Barry K."/>
            <person name="Bills G."/>
            <person name="Bluhm B."/>
            <person name="Cannon C."/>
            <person name="Castanera R."/>
            <person name="Culley D."/>
            <person name="Daum C."/>
            <person name="Ezra D."/>
            <person name="Gonzalez J."/>
            <person name="Henrissat B."/>
            <person name="Kuo A."/>
            <person name="Liang C."/>
            <person name="Lipzen A."/>
            <person name="Lutzoni F."/>
            <person name="Magnuson J."/>
            <person name="Mondo S."/>
            <person name="Nolan M."/>
            <person name="Ohm R."/>
            <person name="Pangilinan J."/>
            <person name="Park H.-J."/>
            <person name="Ramirez L."/>
            <person name="Alfaro M."/>
            <person name="Sun H."/>
            <person name="Tritt A."/>
            <person name="Yoshinaga Y."/>
            <person name="Zwiers L.-H."/>
            <person name="Turgeon B."/>
            <person name="Goodwin S."/>
            <person name="Spatafora J."/>
            <person name="Crous P."/>
            <person name="Grigoriev I."/>
        </authorList>
    </citation>
    <scope>NUCLEOTIDE SEQUENCE</scope>
    <source>
        <strain evidence="2">CBS 161.51</strain>
    </source>
</reference>
<feature type="domain" description="DUF6604" evidence="1">
    <location>
        <begin position="1"/>
        <end position="177"/>
    </location>
</feature>
<dbReference type="EMBL" id="ML975997">
    <property type="protein sequence ID" value="KAF1947863.1"/>
    <property type="molecule type" value="Genomic_DNA"/>
</dbReference>
<dbReference type="PANTHER" id="PTHR38795">
    <property type="entry name" value="DUF6604 DOMAIN-CONTAINING PROTEIN"/>
    <property type="match status" value="1"/>
</dbReference>
<dbReference type="AlphaFoldDB" id="A0A6A5T5H4"/>
<evidence type="ECO:0000259" key="1">
    <source>
        <dbReference type="Pfam" id="PF20253"/>
    </source>
</evidence>
<dbReference type="Proteomes" id="UP000800038">
    <property type="component" value="Unassembled WGS sequence"/>
</dbReference>
<organism evidence="2 3">
    <name type="scientific">Clathrospora elynae</name>
    <dbReference type="NCBI Taxonomy" id="706981"/>
    <lineage>
        <taxon>Eukaryota</taxon>
        <taxon>Fungi</taxon>
        <taxon>Dikarya</taxon>
        <taxon>Ascomycota</taxon>
        <taxon>Pezizomycotina</taxon>
        <taxon>Dothideomycetes</taxon>
        <taxon>Pleosporomycetidae</taxon>
        <taxon>Pleosporales</taxon>
        <taxon>Diademaceae</taxon>
        <taxon>Clathrospora</taxon>
    </lineage>
</organism>
<dbReference type="OrthoDB" id="3793343at2759"/>